<evidence type="ECO:0000259" key="11">
    <source>
        <dbReference type="Pfam" id="PF02782"/>
    </source>
</evidence>
<dbReference type="NCBIfam" id="NF003154">
    <property type="entry name" value="PRK04123.1"/>
    <property type="match status" value="1"/>
</dbReference>
<dbReference type="NCBIfam" id="TIGR01234">
    <property type="entry name" value="L-ribulokinase"/>
    <property type="match status" value="1"/>
</dbReference>
<evidence type="ECO:0000313" key="13">
    <source>
        <dbReference type="Proteomes" id="UP000649604"/>
    </source>
</evidence>
<protein>
    <recommendedName>
        <fullName evidence="7 8">Ribulokinase</fullName>
        <ecNumber evidence="7 8">2.7.1.16</ecNumber>
    </recommendedName>
</protein>
<evidence type="ECO:0000256" key="5">
    <source>
        <dbReference type="ARBA" id="ARBA00022935"/>
    </source>
</evidence>
<evidence type="ECO:0000256" key="9">
    <source>
        <dbReference type="RuleBase" id="RU003455"/>
    </source>
</evidence>
<dbReference type="PANTHER" id="PTHR43435">
    <property type="entry name" value="RIBULOKINASE"/>
    <property type="match status" value="1"/>
</dbReference>
<keyword evidence="2 7" id="KW-0547">Nucleotide-binding</keyword>
<gene>
    <name evidence="7" type="primary">araB</name>
    <name evidence="12" type="ORF">GF339_04610</name>
</gene>
<evidence type="ECO:0000256" key="7">
    <source>
        <dbReference type="HAMAP-Rule" id="MF_00520"/>
    </source>
</evidence>
<comment type="pathway">
    <text evidence="7 9">Carbohydrate degradation; L-arabinose degradation via L-ribulose; D-xylulose 5-phosphate from L-arabinose (bacterial route): step 2/3.</text>
</comment>
<evidence type="ECO:0000256" key="6">
    <source>
        <dbReference type="ARBA" id="ARBA00023277"/>
    </source>
</evidence>
<organism evidence="12 13">
    <name type="scientific">candidate division KSB3 bacterium</name>
    <dbReference type="NCBI Taxonomy" id="2044937"/>
    <lineage>
        <taxon>Bacteria</taxon>
        <taxon>candidate division KSB3</taxon>
    </lineage>
</organism>
<dbReference type="Gene3D" id="1.20.58.2240">
    <property type="match status" value="1"/>
</dbReference>
<evidence type="ECO:0000256" key="3">
    <source>
        <dbReference type="ARBA" id="ARBA00022777"/>
    </source>
</evidence>
<dbReference type="GO" id="GO:0005737">
    <property type="term" value="C:cytoplasm"/>
    <property type="evidence" value="ECO:0007669"/>
    <property type="project" value="TreeGrafter"/>
</dbReference>
<dbReference type="InterPro" id="IPR043129">
    <property type="entry name" value="ATPase_NBD"/>
</dbReference>
<evidence type="ECO:0000259" key="10">
    <source>
        <dbReference type="Pfam" id="PF00370"/>
    </source>
</evidence>
<keyword evidence="3 7" id="KW-0418">Kinase</keyword>
<comment type="catalytic activity">
    <reaction evidence="7 9">
        <text>L-ribulose + ATP = L-ribulose 5-phosphate + ADP + H(+)</text>
        <dbReference type="Rhea" id="RHEA:22072"/>
        <dbReference type="ChEBI" id="CHEBI:15378"/>
        <dbReference type="ChEBI" id="CHEBI:16880"/>
        <dbReference type="ChEBI" id="CHEBI:30616"/>
        <dbReference type="ChEBI" id="CHEBI:58226"/>
        <dbReference type="ChEBI" id="CHEBI:456216"/>
        <dbReference type="EC" id="2.7.1.16"/>
    </reaction>
</comment>
<dbReference type="GO" id="GO:0005524">
    <property type="term" value="F:ATP binding"/>
    <property type="evidence" value="ECO:0007669"/>
    <property type="project" value="UniProtKB-UniRule"/>
</dbReference>
<keyword evidence="6 7" id="KW-0119">Carbohydrate metabolism</keyword>
<dbReference type="EMBL" id="WJJP01000142">
    <property type="protein sequence ID" value="MBD3323841.1"/>
    <property type="molecule type" value="Genomic_DNA"/>
</dbReference>
<proteinExistence type="inferred from homology"/>
<comment type="caution">
    <text evidence="12">The sequence shown here is derived from an EMBL/GenBank/DDBJ whole genome shotgun (WGS) entry which is preliminary data.</text>
</comment>
<name>A0A9D5JTR3_9BACT</name>
<dbReference type="SUPFAM" id="SSF53067">
    <property type="entry name" value="Actin-like ATPase domain"/>
    <property type="match status" value="2"/>
</dbReference>
<dbReference type="Pfam" id="PF00370">
    <property type="entry name" value="FGGY_N"/>
    <property type="match status" value="1"/>
</dbReference>
<dbReference type="Gene3D" id="3.30.420.40">
    <property type="match status" value="1"/>
</dbReference>
<evidence type="ECO:0000256" key="4">
    <source>
        <dbReference type="ARBA" id="ARBA00022840"/>
    </source>
</evidence>
<dbReference type="InterPro" id="IPR018484">
    <property type="entry name" value="FGGY_N"/>
</dbReference>
<dbReference type="Proteomes" id="UP000649604">
    <property type="component" value="Unassembled WGS sequence"/>
</dbReference>
<dbReference type="PIRSF" id="PIRSF000538">
    <property type="entry name" value="GlpK"/>
    <property type="match status" value="1"/>
</dbReference>
<dbReference type="InterPro" id="IPR018485">
    <property type="entry name" value="FGGY_C"/>
</dbReference>
<dbReference type="GO" id="GO:0008741">
    <property type="term" value="F:ribulokinase activity"/>
    <property type="evidence" value="ECO:0007669"/>
    <property type="project" value="UniProtKB-UniRule"/>
</dbReference>
<keyword evidence="5 7" id="KW-0054">Arabinose catabolism</keyword>
<comment type="catalytic activity">
    <reaction evidence="7">
        <text>D-ribulose + ATP = D-ribulose 5-phosphate + ADP + H(+)</text>
        <dbReference type="Rhea" id="RHEA:17601"/>
        <dbReference type="ChEBI" id="CHEBI:15378"/>
        <dbReference type="ChEBI" id="CHEBI:17173"/>
        <dbReference type="ChEBI" id="CHEBI:30616"/>
        <dbReference type="ChEBI" id="CHEBI:58121"/>
        <dbReference type="ChEBI" id="CHEBI:456216"/>
        <dbReference type="EC" id="2.7.1.16"/>
    </reaction>
</comment>
<feature type="domain" description="Carbohydrate kinase FGGY C-terminal" evidence="11">
    <location>
        <begin position="293"/>
        <end position="508"/>
    </location>
</feature>
<dbReference type="InterPro" id="IPR000577">
    <property type="entry name" value="Carb_kinase_FGGY"/>
</dbReference>
<dbReference type="PANTHER" id="PTHR43435:SF4">
    <property type="entry name" value="FGGY CARBOHYDRATE KINASE DOMAIN-CONTAINING PROTEIN"/>
    <property type="match status" value="1"/>
</dbReference>
<reference evidence="12" key="1">
    <citation type="submission" date="2019-11" db="EMBL/GenBank/DDBJ databases">
        <title>Microbial mats filling the niche in hypersaline microbial mats.</title>
        <authorList>
            <person name="Wong H.L."/>
            <person name="Macleod F.I."/>
            <person name="White R.A. III"/>
            <person name="Burns B.P."/>
        </authorList>
    </citation>
    <scope>NUCLEOTIDE SEQUENCE</scope>
    <source>
        <strain evidence="12">Rbin_158</strain>
    </source>
</reference>
<comment type="similarity">
    <text evidence="7 9">Belongs to the ribulokinase family.</text>
</comment>
<dbReference type="InterPro" id="IPR005929">
    <property type="entry name" value="Ribulokinase"/>
</dbReference>
<dbReference type="AlphaFoldDB" id="A0A9D5JTR3"/>
<dbReference type="CDD" id="cd07781">
    <property type="entry name" value="ASKHA_NBD_FGGY_L-RBK"/>
    <property type="match status" value="1"/>
</dbReference>
<evidence type="ECO:0000256" key="2">
    <source>
        <dbReference type="ARBA" id="ARBA00022741"/>
    </source>
</evidence>
<keyword evidence="4 7" id="KW-0067">ATP-binding</keyword>
<dbReference type="GO" id="GO:0019569">
    <property type="term" value="P:L-arabinose catabolic process to D-xylulose 5-phosphate"/>
    <property type="evidence" value="ECO:0007669"/>
    <property type="project" value="UniProtKB-UniRule"/>
</dbReference>
<evidence type="ECO:0000313" key="12">
    <source>
        <dbReference type="EMBL" id="MBD3323841.1"/>
    </source>
</evidence>
<evidence type="ECO:0000256" key="8">
    <source>
        <dbReference type="NCBIfam" id="TIGR01234"/>
    </source>
</evidence>
<keyword evidence="1 7" id="KW-0808">Transferase</keyword>
<dbReference type="Pfam" id="PF02782">
    <property type="entry name" value="FGGY_C"/>
    <property type="match status" value="1"/>
</dbReference>
<dbReference type="HAMAP" id="MF_00520">
    <property type="entry name" value="Ribulokinase"/>
    <property type="match status" value="1"/>
</dbReference>
<sequence>MGHQQYVIGMDFGTDSVRVVIVNVETGKEEATAVSYYPRWSKGAYCDPAKNQFRQHALDYIESMEASVKDALAKLPGEVATQIVGIGIDTTGSTPGPVDESGTPLALRDEFAENPNAMFVLWKDHTAVKEAEEINRVARTWGGTDFTKYEGGVYSSEWFWAKILHILRVDAQVREAAFSWMEHCDWMAALLTGNRDPRTLKRSRCAAGHKAMWHESWGGLPDEAFLVKVDPLLEGLKARLYTETYTSDVKVGGLTEEWASRLGLQPGIAVAVGAFDAHMGAVGAGIQKKTLSKIMGTSTCDMLVAPYDVIGTNLVAGICGQVDGSVIPGMIGLEAGQSAYGDVYAWFKNLLSWPLETLLPETSLVAKETAETLREEIQDKILIKLAEEAAQIPVEETGLLALDWLNGRRTPFADQTLKGAILGVTLGTSAAKIFRALAEATAFGARAINEQFIQSGVEIEEVIATGGIAQRSEFVMQVTADVLNMPIKVVASEQAVALGAAMFGAIAAGIYASTLEAQEKMGSGFSKTYMPDAANAAKYDALYAKYQEIGKLLEDHLRHL</sequence>
<dbReference type="GO" id="GO:0019150">
    <property type="term" value="F:D-ribulokinase activity"/>
    <property type="evidence" value="ECO:0007669"/>
    <property type="project" value="TreeGrafter"/>
</dbReference>
<feature type="domain" description="Carbohydrate kinase FGGY N-terminal" evidence="10">
    <location>
        <begin position="6"/>
        <end position="283"/>
    </location>
</feature>
<accession>A0A9D5JTR3</accession>
<dbReference type="EC" id="2.7.1.16" evidence="7 8"/>
<evidence type="ECO:0000256" key="1">
    <source>
        <dbReference type="ARBA" id="ARBA00022679"/>
    </source>
</evidence>